<reference evidence="4" key="3">
    <citation type="journal article" date="2011" name="PLoS ONE">
        <title>Genome sequence of a mesophilic hydrogenotrophic methanogen Methanocella paludicola, the first cultivated representative of the order Methanocellales.</title>
        <authorList>
            <person name="Sakai S."/>
            <person name="Takaki Y."/>
            <person name="Shimamura S."/>
            <person name="Sekine M."/>
            <person name="Tajima T."/>
            <person name="Kosugi H."/>
            <person name="Ichikawa N."/>
            <person name="Tasumi E."/>
            <person name="Hiraki A.T."/>
            <person name="Shimizu A."/>
            <person name="Kato Y."/>
            <person name="Nishiko R."/>
            <person name="Mori K."/>
            <person name="Fujita N."/>
            <person name="Imachi H."/>
            <person name="Takai K."/>
        </authorList>
    </citation>
    <scope>NUCLEOTIDE SEQUENCE [LARGE SCALE GENOMIC DNA]</scope>
    <source>
        <strain evidence="4">DSM 17711 / JCM 13418 / NBRC 101707 / SANAE</strain>
    </source>
</reference>
<dbReference type="InterPro" id="IPR039022">
    <property type="entry name" value="KaiB-like"/>
</dbReference>
<proteinExistence type="predicted"/>
<dbReference type="CDD" id="cd02978">
    <property type="entry name" value="KaiB_like"/>
    <property type="match status" value="1"/>
</dbReference>
<name>D1Z0I3_METPS</name>
<dbReference type="SUPFAM" id="SSF52833">
    <property type="entry name" value="Thioredoxin-like"/>
    <property type="match status" value="1"/>
</dbReference>
<dbReference type="InterPro" id="IPR011649">
    <property type="entry name" value="KaiB_domain"/>
</dbReference>
<dbReference type="Gene3D" id="3.40.30.10">
    <property type="entry name" value="Glutaredoxin"/>
    <property type="match status" value="1"/>
</dbReference>
<dbReference type="PANTHER" id="PTHR41709:SF2">
    <property type="entry name" value="CIRCADIAN CLOCK PROTEIN KAIB2"/>
    <property type="match status" value="1"/>
</dbReference>
<dbReference type="EMBL" id="AP011532">
    <property type="protein sequence ID" value="BAI62205.1"/>
    <property type="molecule type" value="Genomic_DNA"/>
</dbReference>
<sequence length="145" mass="16211">MATLNSELPKTIVLKLYIAGDTLKSRITIANLKDICQNDLKSHCQIEVIDLTKHPEMAVNYNISALPTLTKELPLPVRTLIGDLASKERVLIALNIMKADEGTNSAGQAKDHHEHKVDYEKLLEENARLKSENASLRKMLRKNNG</sequence>
<feature type="coiled-coil region" evidence="1">
    <location>
        <begin position="112"/>
        <end position="139"/>
    </location>
</feature>
<keyword evidence="4" id="KW-1185">Reference proteome</keyword>
<accession>D1Z0I3</accession>
<dbReference type="Pfam" id="PF07689">
    <property type="entry name" value="KaiB"/>
    <property type="match status" value="1"/>
</dbReference>
<dbReference type="KEGG" id="mpd:MCP_2133"/>
<dbReference type="STRING" id="304371.MCP_2133"/>
<evidence type="ECO:0000259" key="2">
    <source>
        <dbReference type="SMART" id="SM01248"/>
    </source>
</evidence>
<dbReference type="PANTHER" id="PTHR41709">
    <property type="entry name" value="KAIB-LIKE PROTEIN 1"/>
    <property type="match status" value="1"/>
</dbReference>
<dbReference type="SMART" id="SM01248">
    <property type="entry name" value="KaiB"/>
    <property type="match status" value="1"/>
</dbReference>
<evidence type="ECO:0000256" key="1">
    <source>
        <dbReference type="SAM" id="Coils"/>
    </source>
</evidence>
<organism evidence="3 4">
    <name type="scientific">Methanocella paludicola (strain DSM 17711 / JCM 13418 / NBRC 101707 / SANAE)</name>
    <dbReference type="NCBI Taxonomy" id="304371"/>
    <lineage>
        <taxon>Archaea</taxon>
        <taxon>Methanobacteriati</taxon>
        <taxon>Methanobacteriota</taxon>
        <taxon>Stenosarchaea group</taxon>
        <taxon>Methanomicrobia</taxon>
        <taxon>Methanocellales</taxon>
        <taxon>Methanocellaceae</taxon>
        <taxon>Methanocella</taxon>
    </lineage>
</organism>
<protein>
    <submittedName>
        <fullName evidence="3">KaiB homolog</fullName>
    </submittedName>
</protein>
<keyword evidence="1" id="KW-0175">Coiled coil</keyword>
<evidence type="ECO:0000313" key="4">
    <source>
        <dbReference type="Proteomes" id="UP000001882"/>
    </source>
</evidence>
<dbReference type="RefSeq" id="WP_012900879.1">
    <property type="nucleotide sequence ID" value="NC_013665.1"/>
</dbReference>
<dbReference type="eggNOG" id="arCOG07612">
    <property type="taxonomic scope" value="Archaea"/>
</dbReference>
<gene>
    <name evidence="3" type="ordered locus">MCP_2133</name>
</gene>
<reference evidence="3 4" key="2">
    <citation type="journal article" date="2008" name="Int. J. Syst. Evol. Microbiol.">
        <title>Methanocella paludicola gen. nov., sp. nov., a methane-producing archaeon, the first isolate of the lineage 'Rice Cluster I', and proposal of the new archaeal order Methanocellales ord. nov.</title>
        <authorList>
            <person name="Sakai S."/>
            <person name="Imachi H."/>
            <person name="Hanada S."/>
            <person name="Ohashi A."/>
            <person name="Harada H."/>
            <person name="Kamagata Y."/>
        </authorList>
    </citation>
    <scope>NUCLEOTIDE SEQUENCE [LARGE SCALE GENOMIC DNA]</scope>
    <source>
        <strain evidence="4">DSM 17711 / JCM 13418 / NBRC 101707 / SANAE</strain>
    </source>
</reference>
<evidence type="ECO:0000313" key="3">
    <source>
        <dbReference type="EMBL" id="BAI62205.1"/>
    </source>
</evidence>
<feature type="domain" description="KaiB" evidence="2">
    <location>
        <begin position="15"/>
        <end position="96"/>
    </location>
</feature>
<dbReference type="AlphaFoldDB" id="D1Z0I3"/>
<reference evidence="3 4" key="1">
    <citation type="journal article" date="2007" name="Appl. Environ. Microbiol.">
        <title>Isolation of key methanogens for global methane emission from rice paddy fields: a novel isolate affiliated with the clone cluster rice cluster I.</title>
        <authorList>
            <person name="Sakai S."/>
            <person name="Imachi H."/>
            <person name="Sekiguchi Y."/>
            <person name="Ohashi A."/>
            <person name="Harada H."/>
            <person name="Kamagata Y."/>
        </authorList>
    </citation>
    <scope>NUCLEOTIDE SEQUENCE [LARGE SCALE GENOMIC DNA]</scope>
    <source>
        <strain evidence="4">DSM 17711 / JCM 13418 / NBRC 101707 / SANAE</strain>
    </source>
</reference>
<dbReference type="InParanoid" id="D1Z0I3"/>
<dbReference type="Proteomes" id="UP000001882">
    <property type="component" value="Chromosome"/>
</dbReference>
<dbReference type="GeneID" id="8681982"/>
<dbReference type="InterPro" id="IPR036249">
    <property type="entry name" value="Thioredoxin-like_sf"/>
</dbReference>
<dbReference type="GO" id="GO:0048511">
    <property type="term" value="P:rhythmic process"/>
    <property type="evidence" value="ECO:0007669"/>
    <property type="project" value="InterPro"/>
</dbReference>